<proteinExistence type="predicted"/>
<accession>A0A8H7V8C6</accession>
<dbReference type="EMBL" id="JAEPRD010000002">
    <property type="protein sequence ID" value="KAG2213921.1"/>
    <property type="molecule type" value="Genomic_DNA"/>
</dbReference>
<feature type="region of interest" description="Disordered" evidence="1">
    <location>
        <begin position="23"/>
        <end position="46"/>
    </location>
</feature>
<gene>
    <name evidence="2" type="ORF">INT47_001190</name>
</gene>
<feature type="compositionally biased region" description="Low complexity" evidence="1">
    <location>
        <begin position="32"/>
        <end position="41"/>
    </location>
</feature>
<reference evidence="2" key="1">
    <citation type="submission" date="2020-12" db="EMBL/GenBank/DDBJ databases">
        <title>Metabolic potential, ecology and presence of endohyphal bacteria is reflected in genomic diversity of Mucoromycotina.</title>
        <authorList>
            <person name="Muszewska A."/>
            <person name="Okrasinska A."/>
            <person name="Steczkiewicz K."/>
            <person name="Drgas O."/>
            <person name="Orlowska M."/>
            <person name="Perlinska-Lenart U."/>
            <person name="Aleksandrzak-Piekarczyk T."/>
            <person name="Szatraj K."/>
            <person name="Zielenkiewicz U."/>
            <person name="Pilsyk S."/>
            <person name="Malc E."/>
            <person name="Mieczkowski P."/>
            <person name="Kruszewska J.S."/>
            <person name="Biernat P."/>
            <person name="Pawlowska J."/>
        </authorList>
    </citation>
    <scope>NUCLEOTIDE SEQUENCE</scope>
    <source>
        <strain evidence="2">WA0000017839</strain>
    </source>
</reference>
<protein>
    <submittedName>
        <fullName evidence="2">Uncharacterized protein</fullName>
    </submittedName>
</protein>
<name>A0A8H7V8C6_9FUNG</name>
<evidence type="ECO:0000313" key="3">
    <source>
        <dbReference type="Proteomes" id="UP000603453"/>
    </source>
</evidence>
<sequence length="94" mass="10850">MRPCYLQCSYSHLEYFLSTSEISSGHFRGDSSCESAPSSPTSDDEGWRKFERKIRIMEAIEVAMEKLKKESDEQYVGLIWEDICLKEKVSSDDV</sequence>
<organism evidence="2 3">
    <name type="scientific">Mucor saturninus</name>
    <dbReference type="NCBI Taxonomy" id="64648"/>
    <lineage>
        <taxon>Eukaryota</taxon>
        <taxon>Fungi</taxon>
        <taxon>Fungi incertae sedis</taxon>
        <taxon>Mucoromycota</taxon>
        <taxon>Mucoromycotina</taxon>
        <taxon>Mucoromycetes</taxon>
        <taxon>Mucorales</taxon>
        <taxon>Mucorineae</taxon>
        <taxon>Mucoraceae</taxon>
        <taxon>Mucor</taxon>
    </lineage>
</organism>
<dbReference type="Proteomes" id="UP000603453">
    <property type="component" value="Unassembled WGS sequence"/>
</dbReference>
<dbReference type="AlphaFoldDB" id="A0A8H7V8C6"/>
<evidence type="ECO:0000256" key="1">
    <source>
        <dbReference type="SAM" id="MobiDB-lite"/>
    </source>
</evidence>
<keyword evidence="3" id="KW-1185">Reference proteome</keyword>
<comment type="caution">
    <text evidence="2">The sequence shown here is derived from an EMBL/GenBank/DDBJ whole genome shotgun (WGS) entry which is preliminary data.</text>
</comment>
<evidence type="ECO:0000313" key="2">
    <source>
        <dbReference type="EMBL" id="KAG2213921.1"/>
    </source>
</evidence>